<evidence type="ECO:0000313" key="2">
    <source>
        <dbReference type="Proteomes" id="UP000242913"/>
    </source>
</evidence>
<accession>A0A238BLZ0</accession>
<dbReference type="Proteomes" id="UP000242913">
    <property type="component" value="Unassembled WGS sequence"/>
</dbReference>
<evidence type="ECO:0000313" key="1">
    <source>
        <dbReference type="EMBL" id="OZC06421.1"/>
    </source>
</evidence>
<name>A0A238BLZ0_9BILA</name>
<reference evidence="1 2" key="1">
    <citation type="submission" date="2015-12" db="EMBL/GenBank/DDBJ databases">
        <title>Draft genome of the nematode, Onchocerca flexuosa.</title>
        <authorList>
            <person name="Mitreva M."/>
        </authorList>
    </citation>
    <scope>NUCLEOTIDE SEQUENCE [LARGE SCALE GENOMIC DNA]</scope>
    <source>
        <strain evidence="1">Red Deer</strain>
    </source>
</reference>
<organism evidence="1 2">
    <name type="scientific">Onchocerca flexuosa</name>
    <dbReference type="NCBI Taxonomy" id="387005"/>
    <lineage>
        <taxon>Eukaryota</taxon>
        <taxon>Metazoa</taxon>
        <taxon>Ecdysozoa</taxon>
        <taxon>Nematoda</taxon>
        <taxon>Chromadorea</taxon>
        <taxon>Rhabditida</taxon>
        <taxon>Spirurina</taxon>
        <taxon>Spiruromorpha</taxon>
        <taxon>Filarioidea</taxon>
        <taxon>Onchocercidae</taxon>
        <taxon>Onchocerca</taxon>
    </lineage>
</organism>
<proteinExistence type="predicted"/>
<dbReference type="EMBL" id="KZ270114">
    <property type="protein sequence ID" value="OZC06421.1"/>
    <property type="molecule type" value="Genomic_DNA"/>
</dbReference>
<dbReference type="OrthoDB" id="364779at2759"/>
<protein>
    <submittedName>
        <fullName evidence="1">Uncharacterized protein</fullName>
    </submittedName>
</protein>
<sequence length="89" mass="10087">MSSKEIWKCDDFNCHYDIKTGTVSEVNDEEPILLHWNSSLLCYGCNLLDVLISSNKLTNYGYVSMANISDIVDQHRGALCLELMLNKKA</sequence>
<gene>
    <name evidence="1" type="ORF">X798_06591</name>
</gene>
<dbReference type="AlphaFoldDB" id="A0A238BLZ0"/>
<keyword evidence="2" id="KW-1185">Reference proteome</keyword>